<proteinExistence type="predicted"/>
<dbReference type="OrthoDB" id="1845384at2759"/>
<reference evidence="2" key="1">
    <citation type="submission" date="2022-07" db="EMBL/GenBank/DDBJ databases">
        <authorList>
            <person name="Macas J."/>
            <person name="Novak P."/>
            <person name="Neumann P."/>
        </authorList>
    </citation>
    <scope>NUCLEOTIDE SEQUENCE</scope>
</reference>
<sequence>MDFLRVNFSGELFTTVTVSEEAEDTMVEKDNVPKVGMDFKSAKDVWKFYRSYAAAVGFPIRKRTSRKGDNGSVKYVTYACSREGGRCYATTCSLNPQPTIQTDCKARLIAKEDLLGTWQITKVHHEHNHTTSPSKSRLYRCNRYLNQHVKRKLEVNDIAGIPLHKNFNSTVVEVGDYSNMTFTEKDCRNYVEKVRRLRLGEGDAAAILA</sequence>
<dbReference type="AlphaFoldDB" id="A0A9P0ZYD8"/>
<keyword evidence="3" id="KW-1185">Reference proteome</keyword>
<accession>A0A9P0ZYD8</accession>
<dbReference type="PANTHER" id="PTHR47718:SF13">
    <property type="entry name" value="OS09G0290500 PROTEIN"/>
    <property type="match status" value="1"/>
</dbReference>
<gene>
    <name evidence="2" type="ORF">CEURO_LOCUS21387</name>
</gene>
<organism evidence="2 3">
    <name type="scientific">Cuscuta europaea</name>
    <name type="common">European dodder</name>
    <dbReference type="NCBI Taxonomy" id="41803"/>
    <lineage>
        <taxon>Eukaryota</taxon>
        <taxon>Viridiplantae</taxon>
        <taxon>Streptophyta</taxon>
        <taxon>Embryophyta</taxon>
        <taxon>Tracheophyta</taxon>
        <taxon>Spermatophyta</taxon>
        <taxon>Magnoliopsida</taxon>
        <taxon>eudicotyledons</taxon>
        <taxon>Gunneridae</taxon>
        <taxon>Pentapetalae</taxon>
        <taxon>asterids</taxon>
        <taxon>lamiids</taxon>
        <taxon>Solanales</taxon>
        <taxon>Convolvulaceae</taxon>
        <taxon>Cuscuteae</taxon>
        <taxon>Cuscuta</taxon>
        <taxon>Cuscuta subgen. Cuscuta</taxon>
    </lineage>
</organism>
<dbReference type="PANTHER" id="PTHR47718">
    <property type="entry name" value="OS01G0519700 PROTEIN"/>
    <property type="match status" value="1"/>
</dbReference>
<comment type="caution">
    <text evidence="2">The sequence shown here is derived from an EMBL/GenBank/DDBJ whole genome shotgun (WGS) entry which is preliminary data.</text>
</comment>
<evidence type="ECO:0000313" key="2">
    <source>
        <dbReference type="EMBL" id="CAH9117057.1"/>
    </source>
</evidence>
<dbReference type="InterPro" id="IPR004330">
    <property type="entry name" value="FAR1_DNA_bnd_dom"/>
</dbReference>
<dbReference type="EMBL" id="CAMAPE010000073">
    <property type="protein sequence ID" value="CAH9117057.1"/>
    <property type="molecule type" value="Genomic_DNA"/>
</dbReference>
<dbReference type="Pfam" id="PF03101">
    <property type="entry name" value="FAR1"/>
    <property type="match status" value="1"/>
</dbReference>
<feature type="domain" description="FAR1" evidence="1">
    <location>
        <begin position="47"/>
        <end position="131"/>
    </location>
</feature>
<evidence type="ECO:0000313" key="3">
    <source>
        <dbReference type="Proteomes" id="UP001152484"/>
    </source>
</evidence>
<dbReference type="Proteomes" id="UP001152484">
    <property type="component" value="Unassembled WGS sequence"/>
</dbReference>
<name>A0A9P0ZYD8_CUSEU</name>
<evidence type="ECO:0000259" key="1">
    <source>
        <dbReference type="Pfam" id="PF03101"/>
    </source>
</evidence>
<protein>
    <recommendedName>
        <fullName evidence="1">FAR1 domain-containing protein</fullName>
    </recommendedName>
</protein>